<evidence type="ECO:0000313" key="1">
    <source>
        <dbReference type="EMBL" id="KAE9037196.1"/>
    </source>
</evidence>
<dbReference type="Proteomes" id="UP000434957">
    <property type="component" value="Unassembled WGS sequence"/>
</dbReference>
<evidence type="ECO:0000313" key="4">
    <source>
        <dbReference type="Proteomes" id="UP000434957"/>
    </source>
</evidence>
<dbReference type="EMBL" id="QXFT01000462">
    <property type="protein sequence ID" value="KAE9343319.1"/>
    <property type="molecule type" value="Genomic_DNA"/>
</dbReference>
<protein>
    <submittedName>
        <fullName evidence="1">Uncharacterized protein</fullName>
    </submittedName>
</protein>
<keyword evidence="4" id="KW-1185">Reference proteome</keyword>
<gene>
    <name evidence="1" type="ORF">PR001_g8477</name>
    <name evidence="2" type="ORF">PR003_g9045</name>
</gene>
<evidence type="ECO:0000313" key="3">
    <source>
        <dbReference type="Proteomes" id="UP000429607"/>
    </source>
</evidence>
<reference evidence="1 3" key="1">
    <citation type="submission" date="2018-09" db="EMBL/GenBank/DDBJ databases">
        <title>Genomic investigation of the strawberry pathogen Phytophthora fragariae indicates pathogenicity is determined by transcriptional variation in three key races.</title>
        <authorList>
            <person name="Adams T.M."/>
            <person name="Armitage A.D."/>
            <person name="Sobczyk M.K."/>
            <person name="Bates H.J."/>
            <person name="Dunwell J.M."/>
            <person name="Nellist C.F."/>
            <person name="Harrison R.J."/>
        </authorList>
    </citation>
    <scope>NUCLEOTIDE SEQUENCE [LARGE SCALE GENOMIC DNA]</scope>
    <source>
        <strain evidence="1 3">SCRP249</strain>
        <strain evidence="2 4">SCRP333</strain>
    </source>
</reference>
<proteinExistence type="predicted"/>
<accession>A0A6A3N866</accession>
<organism evidence="1 3">
    <name type="scientific">Phytophthora rubi</name>
    <dbReference type="NCBI Taxonomy" id="129364"/>
    <lineage>
        <taxon>Eukaryota</taxon>
        <taxon>Sar</taxon>
        <taxon>Stramenopiles</taxon>
        <taxon>Oomycota</taxon>
        <taxon>Peronosporomycetes</taxon>
        <taxon>Peronosporales</taxon>
        <taxon>Peronosporaceae</taxon>
        <taxon>Phytophthora</taxon>
    </lineage>
</organism>
<name>A0A6A3N866_9STRA</name>
<evidence type="ECO:0000313" key="2">
    <source>
        <dbReference type="EMBL" id="KAE9343319.1"/>
    </source>
</evidence>
<sequence length="128" mass="14670">MEPSTYSGVGQDRHQRNRWFREVNIAEDDQTADGESQLSSYLLAFEPPQDESRTRATFVALRQGKISMRYYVHKTRHLVLSIATNPIDVASQVHVFIFGIREGMTPYRLTRAESLAHEAAFTLALRED</sequence>
<dbReference type="Proteomes" id="UP000429607">
    <property type="component" value="Unassembled WGS sequence"/>
</dbReference>
<comment type="caution">
    <text evidence="1">The sequence shown here is derived from an EMBL/GenBank/DDBJ whole genome shotgun (WGS) entry which is preliminary data.</text>
</comment>
<dbReference type="AlphaFoldDB" id="A0A6A3N866"/>
<dbReference type="EMBL" id="QXFV01000449">
    <property type="protein sequence ID" value="KAE9037196.1"/>
    <property type="molecule type" value="Genomic_DNA"/>
</dbReference>